<dbReference type="PANTHER" id="PTHR33570:SF10">
    <property type="entry name" value="GAMMA-CARBOXYMUCONOLACTONE DECARBOXYLASE"/>
    <property type="match status" value="1"/>
</dbReference>
<reference evidence="2 3" key="2">
    <citation type="journal article" date="2016" name="Appl. Microbiol. Biotechnol.">
        <title>Mutations improving production and secretion of extracellular lipase by Burkholderia glumae PG1.</title>
        <authorList>
            <person name="Knapp A."/>
            <person name="Voget S."/>
            <person name="Gao R."/>
            <person name="Zaburannyi N."/>
            <person name="Krysciak D."/>
            <person name="Breuer M."/>
            <person name="Hauer B."/>
            <person name="Streit W.R."/>
            <person name="Muller R."/>
            <person name="Daniel R."/>
            <person name="Jaeger K.E."/>
        </authorList>
    </citation>
    <scope>NUCLEOTIDE SEQUENCE [LARGE SCALE GENOMIC DNA]</scope>
    <source>
        <strain evidence="2 3">PG1</strain>
    </source>
</reference>
<dbReference type="GO" id="GO:0051920">
    <property type="term" value="F:peroxiredoxin activity"/>
    <property type="evidence" value="ECO:0007669"/>
    <property type="project" value="InterPro"/>
</dbReference>
<dbReference type="HOGENOM" id="CLU_070025_2_1_4"/>
<feature type="domain" description="Carboxymuconolactone decarboxylase-like" evidence="1">
    <location>
        <begin position="49"/>
        <end position="113"/>
    </location>
</feature>
<dbReference type="Proteomes" id="UP000031838">
    <property type="component" value="Chromosome 2"/>
</dbReference>
<dbReference type="KEGG" id="bpla:bpln_2g01090"/>
<dbReference type="InterPro" id="IPR029032">
    <property type="entry name" value="AhpD-like"/>
</dbReference>
<organism evidence="2 3">
    <name type="scientific">Burkholderia plantarii</name>
    <dbReference type="NCBI Taxonomy" id="41899"/>
    <lineage>
        <taxon>Bacteria</taxon>
        <taxon>Pseudomonadati</taxon>
        <taxon>Pseudomonadota</taxon>
        <taxon>Betaproteobacteria</taxon>
        <taxon>Burkholderiales</taxon>
        <taxon>Burkholderiaceae</taxon>
        <taxon>Burkholderia</taxon>
    </lineage>
</organism>
<dbReference type="SUPFAM" id="SSF69118">
    <property type="entry name" value="AhpD-like"/>
    <property type="match status" value="1"/>
</dbReference>
<gene>
    <name evidence="2" type="ORF">BGL_2c01080</name>
</gene>
<dbReference type="Pfam" id="PF02627">
    <property type="entry name" value="CMD"/>
    <property type="match status" value="1"/>
</dbReference>
<protein>
    <submittedName>
        <fullName evidence="2">Putative carboxymuconolactone decarboxylase</fullName>
    </submittedName>
</protein>
<dbReference type="InterPro" id="IPR003779">
    <property type="entry name" value="CMD-like"/>
</dbReference>
<evidence type="ECO:0000313" key="3">
    <source>
        <dbReference type="Proteomes" id="UP000031838"/>
    </source>
</evidence>
<name>A0A0B6S1C4_BURPL</name>
<reference evidence="3" key="1">
    <citation type="submission" date="2011-03" db="EMBL/GenBank/DDBJ databases">
        <authorList>
            <person name="Voget S."/>
            <person name="Streit W.R."/>
            <person name="Jaeger K.E."/>
            <person name="Daniel R."/>
        </authorList>
    </citation>
    <scope>NUCLEOTIDE SEQUENCE [LARGE SCALE GENOMIC DNA]</scope>
    <source>
        <strain evidence="3">PG1</strain>
    </source>
</reference>
<dbReference type="EMBL" id="CP002581">
    <property type="protein sequence ID" value="AJK48204.1"/>
    <property type="molecule type" value="Genomic_DNA"/>
</dbReference>
<keyword evidence="3" id="KW-1185">Reference proteome</keyword>
<dbReference type="AlphaFoldDB" id="A0A0B6S1C4"/>
<dbReference type="PANTHER" id="PTHR33570">
    <property type="entry name" value="4-CARBOXYMUCONOLACTONE DECARBOXYLASE FAMILY PROTEIN"/>
    <property type="match status" value="1"/>
</dbReference>
<evidence type="ECO:0000259" key="1">
    <source>
        <dbReference type="Pfam" id="PF02627"/>
    </source>
</evidence>
<dbReference type="RefSeq" id="WP_226993733.1">
    <property type="nucleotide sequence ID" value="NZ_BSTO01000007.1"/>
</dbReference>
<dbReference type="Gene3D" id="1.20.1290.10">
    <property type="entry name" value="AhpD-like"/>
    <property type="match status" value="1"/>
</dbReference>
<evidence type="ECO:0000313" key="2">
    <source>
        <dbReference type="EMBL" id="AJK48204.1"/>
    </source>
</evidence>
<sequence length="137" mass="15362">MIDRSAWSERYKLGLAAIKTLEPDNGDLVLNKLREVSPRYHDINVESYGDYFGDERLSIKLRTLITLTTLAAINAYPGLIQFHAKAALEVGWTPDEIFAALEQNSLFAGYPYAISSIYTVRELFVQLGVLATEPHAE</sequence>
<dbReference type="InterPro" id="IPR052512">
    <property type="entry name" value="4CMD/NDH-1_regulator"/>
</dbReference>
<accession>A0A0B6S1C4</accession>
<dbReference type="KEGG" id="bgp:BGL_2c01080"/>
<proteinExistence type="predicted"/>